<evidence type="ECO:0000313" key="2">
    <source>
        <dbReference type="EMBL" id="KPJ65795.1"/>
    </source>
</evidence>
<dbReference type="Proteomes" id="UP000051861">
    <property type="component" value="Unassembled WGS sequence"/>
</dbReference>
<dbReference type="Gene3D" id="2.60.450.10">
    <property type="entry name" value="Lipopolysaccharide (LPS) transport protein A like domain"/>
    <property type="match status" value="1"/>
</dbReference>
<evidence type="ECO:0000256" key="1">
    <source>
        <dbReference type="SAM" id="SignalP"/>
    </source>
</evidence>
<accession>A0A0S7XU80</accession>
<dbReference type="GO" id="GO:1990351">
    <property type="term" value="C:transporter complex"/>
    <property type="evidence" value="ECO:0007669"/>
    <property type="project" value="TreeGrafter"/>
</dbReference>
<proteinExistence type="predicted"/>
<feature type="signal peptide" evidence="1">
    <location>
        <begin position="1"/>
        <end position="22"/>
    </location>
</feature>
<gene>
    <name evidence="2" type="ORF">AMJ44_09425</name>
</gene>
<comment type="caution">
    <text evidence="2">The sequence shown here is derived from an EMBL/GenBank/DDBJ whole genome shotgun (WGS) entry which is preliminary data.</text>
</comment>
<reference evidence="2 3" key="1">
    <citation type="journal article" date="2015" name="Microbiome">
        <title>Genomic resolution of linkages in carbon, nitrogen, and sulfur cycling among widespread estuary sediment bacteria.</title>
        <authorList>
            <person name="Baker B.J."/>
            <person name="Lazar C.S."/>
            <person name="Teske A.P."/>
            <person name="Dick G.J."/>
        </authorList>
    </citation>
    <scope>NUCLEOTIDE SEQUENCE [LARGE SCALE GENOMIC DNA]</scope>
    <source>
        <strain evidence="2">DG_54_3</strain>
    </source>
</reference>
<evidence type="ECO:0000313" key="3">
    <source>
        <dbReference type="Proteomes" id="UP000051861"/>
    </source>
</evidence>
<feature type="chain" id="PRO_5006640246" description="Organic solvent tolerance-like N-terminal domain-containing protein" evidence="1">
    <location>
        <begin position="23"/>
        <end position="500"/>
    </location>
</feature>
<dbReference type="GO" id="GO:0009279">
    <property type="term" value="C:cell outer membrane"/>
    <property type="evidence" value="ECO:0007669"/>
    <property type="project" value="TreeGrafter"/>
</dbReference>
<name>A0A0S7XU80_UNCSA</name>
<dbReference type="InterPro" id="IPR050218">
    <property type="entry name" value="LptD"/>
</dbReference>
<keyword evidence="1" id="KW-0732">Signal</keyword>
<sequence length="500" mass="57793">MLKRFFLLFSISLFLFSSQVFAQEEDLIINANNLSYDKERNLMEAEGSVEVVYKDVTVRGNYILYNTETERIQAEKGFLLNYGDISIEGQSLDYEIKNKTGKASEVRFGYQGIELSGQEIELETEKFNLKNASFTTCDLEEPHYHVTAREIIFYPEYGWMVAYWGYFWLGRFPLVPMPTYIYDLRAEEKAQRNLPPFPEVGSNDEDGTYINERLAWHISRELSGTYSISYADKKGLGGGAEANYILAEDSRGNVRLYGNAKDNLWGGITHWLSFGEEIEEESPYIAFFAPPKYRRYELETTLSHRERINYQRVSYYPNLVLRSRKGWILRKEARYDAELMAGMVKEEDNVELARGGGNFVFYCDLPEIALGDMTPSVSLDSRFYSNGGKWIKTTGGVDLRKSFSENLSLGLGYLHYFSVEGQSPFNFEMYRFNATDRFTSDLFFVVGETGVGFSASYFVDTWEPEDLDYSLFFRLHCYNLVVKYRSLRREFELGFSLVGG</sequence>
<dbReference type="EMBL" id="LIZX01000101">
    <property type="protein sequence ID" value="KPJ65795.1"/>
    <property type="molecule type" value="Genomic_DNA"/>
</dbReference>
<evidence type="ECO:0008006" key="4">
    <source>
        <dbReference type="Google" id="ProtNLM"/>
    </source>
</evidence>
<dbReference type="PANTHER" id="PTHR30189">
    <property type="entry name" value="LPS-ASSEMBLY PROTEIN"/>
    <property type="match status" value="1"/>
</dbReference>
<protein>
    <recommendedName>
        <fullName evidence="4">Organic solvent tolerance-like N-terminal domain-containing protein</fullName>
    </recommendedName>
</protein>
<organism evidence="2 3">
    <name type="scientific">candidate division WOR-1 bacterium DG_54_3</name>
    <dbReference type="NCBI Taxonomy" id="1703775"/>
    <lineage>
        <taxon>Bacteria</taxon>
        <taxon>Bacillati</taxon>
        <taxon>Saganbacteria</taxon>
    </lineage>
</organism>
<dbReference type="PANTHER" id="PTHR30189:SF1">
    <property type="entry name" value="LPS-ASSEMBLY PROTEIN LPTD"/>
    <property type="match status" value="1"/>
</dbReference>
<dbReference type="AlphaFoldDB" id="A0A0S7XU80"/>